<dbReference type="PROSITE" id="PS50109">
    <property type="entry name" value="HIS_KIN"/>
    <property type="match status" value="1"/>
</dbReference>
<accession>A0AAX2AA85</accession>
<evidence type="ECO:0000256" key="7">
    <source>
        <dbReference type="ARBA" id="ARBA00022840"/>
    </source>
</evidence>
<comment type="catalytic activity">
    <reaction evidence="1">
        <text>ATP + protein L-histidine = ADP + protein N-phospho-L-histidine.</text>
        <dbReference type="EC" id="2.7.13.3"/>
    </reaction>
</comment>
<evidence type="ECO:0000256" key="6">
    <source>
        <dbReference type="ARBA" id="ARBA00022777"/>
    </source>
</evidence>
<dbReference type="EC" id="2.7.13.3" evidence="2"/>
<dbReference type="PANTHER" id="PTHR43065">
    <property type="entry name" value="SENSOR HISTIDINE KINASE"/>
    <property type="match status" value="1"/>
</dbReference>
<dbReference type="GO" id="GO:0000155">
    <property type="term" value="F:phosphorelay sensor kinase activity"/>
    <property type="evidence" value="ECO:0007669"/>
    <property type="project" value="InterPro"/>
</dbReference>
<evidence type="ECO:0000256" key="9">
    <source>
        <dbReference type="SAM" id="Coils"/>
    </source>
</evidence>
<evidence type="ECO:0000313" key="12">
    <source>
        <dbReference type="EMBL" id="RXK09606.1"/>
    </source>
</evidence>
<keyword evidence="7" id="KW-0067">ATP-binding</keyword>
<reference evidence="11 13" key="2">
    <citation type="submission" date="2018-07" db="EMBL/GenBank/DDBJ databases">
        <title>Complete genome of the Arcobacter bivalviorum type strain LMG 26154.</title>
        <authorList>
            <person name="Miller W.G."/>
            <person name="Yee E."/>
            <person name="Bono J.L."/>
        </authorList>
    </citation>
    <scope>NUCLEOTIDE SEQUENCE [LARGE SCALE GENOMIC DNA]</scope>
    <source>
        <strain evidence="11 13">LMG 26154</strain>
    </source>
</reference>
<dbReference type="EMBL" id="PDKM01000005">
    <property type="protein sequence ID" value="RXK09606.1"/>
    <property type="molecule type" value="Genomic_DNA"/>
</dbReference>
<keyword evidence="14" id="KW-1185">Reference proteome</keyword>
<dbReference type="InterPro" id="IPR005467">
    <property type="entry name" value="His_kinase_dom"/>
</dbReference>
<dbReference type="Gene3D" id="1.10.287.130">
    <property type="match status" value="1"/>
</dbReference>
<keyword evidence="9" id="KW-0175">Coiled coil</keyword>
<dbReference type="InterPro" id="IPR036890">
    <property type="entry name" value="HATPase_C_sf"/>
</dbReference>
<dbReference type="GO" id="GO:0005524">
    <property type="term" value="F:ATP binding"/>
    <property type="evidence" value="ECO:0007669"/>
    <property type="project" value="UniProtKB-KW"/>
</dbReference>
<dbReference type="Pfam" id="PF00512">
    <property type="entry name" value="HisKA"/>
    <property type="match status" value="1"/>
</dbReference>
<name>A0AAX2AA85_9BACT</name>
<evidence type="ECO:0000259" key="10">
    <source>
        <dbReference type="PROSITE" id="PS50109"/>
    </source>
</evidence>
<feature type="coiled-coil region" evidence="9">
    <location>
        <begin position="127"/>
        <end position="154"/>
    </location>
</feature>
<evidence type="ECO:0000313" key="13">
    <source>
        <dbReference type="Proteomes" id="UP000253850"/>
    </source>
</evidence>
<dbReference type="Pfam" id="PF02518">
    <property type="entry name" value="HATPase_c"/>
    <property type="match status" value="1"/>
</dbReference>
<dbReference type="InterPro" id="IPR036097">
    <property type="entry name" value="HisK_dim/P_sf"/>
</dbReference>
<dbReference type="Proteomes" id="UP000253850">
    <property type="component" value="Chromosome"/>
</dbReference>
<dbReference type="SUPFAM" id="SSF47384">
    <property type="entry name" value="Homodimeric domain of signal transducing histidine kinase"/>
    <property type="match status" value="1"/>
</dbReference>
<evidence type="ECO:0000313" key="14">
    <source>
        <dbReference type="Proteomes" id="UP000289193"/>
    </source>
</evidence>
<gene>
    <name evidence="11" type="ORF">ABIV_0310</name>
    <name evidence="12" type="ORF">CRV05_09920</name>
</gene>
<dbReference type="RefSeq" id="WP_114838222.1">
    <property type="nucleotide sequence ID" value="NZ_CP031217.1"/>
</dbReference>
<dbReference type="SMART" id="SM00388">
    <property type="entry name" value="HisKA"/>
    <property type="match status" value="1"/>
</dbReference>
<evidence type="ECO:0000256" key="3">
    <source>
        <dbReference type="ARBA" id="ARBA00022553"/>
    </source>
</evidence>
<keyword evidence="3" id="KW-0597">Phosphoprotein</keyword>
<keyword evidence="6 11" id="KW-0418">Kinase</keyword>
<dbReference type="PANTHER" id="PTHR43065:SF10">
    <property type="entry name" value="PEROXIDE STRESS-ACTIVATED HISTIDINE KINASE MAK3"/>
    <property type="match status" value="1"/>
</dbReference>
<dbReference type="KEGG" id="hbv:ABIV_0310"/>
<evidence type="ECO:0000256" key="1">
    <source>
        <dbReference type="ARBA" id="ARBA00000085"/>
    </source>
</evidence>
<dbReference type="Gene3D" id="3.30.565.10">
    <property type="entry name" value="Histidine kinase-like ATPase, C-terminal domain"/>
    <property type="match status" value="1"/>
</dbReference>
<proteinExistence type="predicted"/>
<reference evidence="12 14" key="1">
    <citation type="submission" date="2017-10" db="EMBL/GenBank/DDBJ databases">
        <title>Genomics of the genus Arcobacter.</title>
        <authorList>
            <person name="Perez-Cataluna A."/>
            <person name="Figueras M.J."/>
        </authorList>
    </citation>
    <scope>NUCLEOTIDE SEQUENCE [LARGE SCALE GENOMIC DNA]</scope>
    <source>
        <strain evidence="12 14">CECT 7835</strain>
    </source>
</reference>
<protein>
    <recommendedName>
        <fullName evidence="2">histidine kinase</fullName>
        <ecNumber evidence="2">2.7.13.3</ecNumber>
    </recommendedName>
</protein>
<dbReference type="InterPro" id="IPR003594">
    <property type="entry name" value="HATPase_dom"/>
</dbReference>
<keyword evidence="4" id="KW-0808">Transferase</keyword>
<evidence type="ECO:0000256" key="5">
    <source>
        <dbReference type="ARBA" id="ARBA00022741"/>
    </source>
</evidence>
<dbReference type="AlphaFoldDB" id="A0AAX2AA85"/>
<evidence type="ECO:0000256" key="4">
    <source>
        <dbReference type="ARBA" id="ARBA00022679"/>
    </source>
</evidence>
<dbReference type="Proteomes" id="UP000289193">
    <property type="component" value="Unassembled WGS sequence"/>
</dbReference>
<sequence length="392" mass="45337">MSLTKLSISYKCVNSIGNSLNLKEMMEEFLRTFIKQTDAISGSFYVSRVANSCEELISLGKKNLFNIDSVKKRLYKKQIILEEVDTNISLLAYKLQKGCMIFLYSNRSDFNFITSILDSLKNKIEVNIESCINVENLKEQIEEATKENLKKEKQLFEQLKMSQMGELIGNIAHQWRQPLNIISTASSGMQIKKELDILTDEDFKEYTKSIIENANYLSSTIDEFRDYIKDSNKEKEIIVQERLKMATEMLKSSFSIENINIIEEYVEKERLHFKLVLGDLLQVLITIFNNAKEALETKKDLDYKWIKYSLKKTKYTILITIEDNAGGIDESIIDKIFNPYFTTKHQARGTGIGLYSAYGIIVNKLDGKLYVKNTQFGAKFYIELPLNINYII</sequence>
<dbReference type="InterPro" id="IPR003661">
    <property type="entry name" value="HisK_dim/P_dom"/>
</dbReference>
<dbReference type="SMART" id="SM00387">
    <property type="entry name" value="HATPase_c"/>
    <property type="match status" value="1"/>
</dbReference>
<dbReference type="PRINTS" id="PR00344">
    <property type="entry name" value="BCTRLSENSOR"/>
</dbReference>
<evidence type="ECO:0000256" key="8">
    <source>
        <dbReference type="ARBA" id="ARBA00023012"/>
    </source>
</evidence>
<feature type="domain" description="Histidine kinase" evidence="10">
    <location>
        <begin position="170"/>
        <end position="388"/>
    </location>
</feature>
<keyword evidence="5" id="KW-0547">Nucleotide-binding</keyword>
<dbReference type="SUPFAM" id="SSF55874">
    <property type="entry name" value="ATPase domain of HSP90 chaperone/DNA topoisomerase II/histidine kinase"/>
    <property type="match status" value="1"/>
</dbReference>
<keyword evidence="8" id="KW-0902">Two-component regulatory system</keyword>
<organism evidence="12 14">
    <name type="scientific">Halarcobacter bivalviorum</name>
    <dbReference type="NCBI Taxonomy" id="663364"/>
    <lineage>
        <taxon>Bacteria</taxon>
        <taxon>Pseudomonadati</taxon>
        <taxon>Campylobacterota</taxon>
        <taxon>Epsilonproteobacteria</taxon>
        <taxon>Campylobacterales</taxon>
        <taxon>Arcobacteraceae</taxon>
        <taxon>Halarcobacter</taxon>
    </lineage>
</organism>
<dbReference type="InterPro" id="IPR004358">
    <property type="entry name" value="Sig_transdc_His_kin-like_C"/>
</dbReference>
<evidence type="ECO:0000256" key="2">
    <source>
        <dbReference type="ARBA" id="ARBA00012438"/>
    </source>
</evidence>
<evidence type="ECO:0000313" key="11">
    <source>
        <dbReference type="EMBL" id="AXH11342.1"/>
    </source>
</evidence>
<dbReference type="CDD" id="cd00082">
    <property type="entry name" value="HisKA"/>
    <property type="match status" value="1"/>
</dbReference>
<dbReference type="EMBL" id="CP031217">
    <property type="protein sequence ID" value="AXH11342.1"/>
    <property type="molecule type" value="Genomic_DNA"/>
</dbReference>